<reference evidence="4" key="1">
    <citation type="submission" date="2017-02" db="UniProtKB">
        <authorList>
            <consortium name="WormBaseParasite"/>
        </authorList>
    </citation>
    <scope>IDENTIFICATION</scope>
</reference>
<evidence type="ECO:0000313" key="4">
    <source>
        <dbReference type="WBParaSite" id="EEL_0000701501-mRNA-1"/>
    </source>
</evidence>
<evidence type="ECO:0000259" key="2">
    <source>
        <dbReference type="PROSITE" id="PS50127"/>
    </source>
</evidence>
<keyword evidence="1" id="KW-1133">Transmembrane helix</keyword>
<accession>A0A0R3RXQ8</accession>
<dbReference type="SMART" id="SM00212">
    <property type="entry name" value="UBCc"/>
    <property type="match status" value="1"/>
</dbReference>
<dbReference type="Proteomes" id="UP000050640">
    <property type="component" value="Unplaced"/>
</dbReference>
<keyword evidence="3" id="KW-1185">Reference proteome</keyword>
<organism evidence="3 4">
    <name type="scientific">Elaeophora elaphi</name>
    <dbReference type="NCBI Taxonomy" id="1147741"/>
    <lineage>
        <taxon>Eukaryota</taxon>
        <taxon>Metazoa</taxon>
        <taxon>Ecdysozoa</taxon>
        <taxon>Nematoda</taxon>
        <taxon>Chromadorea</taxon>
        <taxon>Rhabditida</taxon>
        <taxon>Spirurina</taxon>
        <taxon>Spiruromorpha</taxon>
        <taxon>Filarioidea</taxon>
        <taxon>Onchocercidae</taxon>
        <taxon>Elaeophora</taxon>
    </lineage>
</organism>
<dbReference type="InterPro" id="IPR000608">
    <property type="entry name" value="UBC"/>
</dbReference>
<dbReference type="Gene3D" id="3.10.110.10">
    <property type="entry name" value="Ubiquitin Conjugating Enzyme"/>
    <property type="match status" value="1"/>
</dbReference>
<proteinExistence type="predicted"/>
<feature type="domain" description="UBC core" evidence="2">
    <location>
        <begin position="23"/>
        <end position="173"/>
    </location>
</feature>
<protein>
    <submittedName>
        <fullName evidence="4">UBIQUITIN_CONJUGAT_2 domain-containing protein</fullName>
    </submittedName>
</protein>
<dbReference type="STRING" id="1147741.A0A0R3RXQ8"/>
<dbReference type="AlphaFoldDB" id="A0A0R3RXQ8"/>
<sequence>MTANLPQYNLKSTDLNKKKSVVAGVKRLMKEAAELRNPTDMYYAQPLEDNLFEWHFTVRGPADTDFEGGIYHGRIILPVDYPMKPPSVILLTPNGRFQLNRKICLSISGHHPESWQPSWSIRTALLALIGFMPTHAAGALGSLEYPPEERRKLAKISHEWVCKECGLCMRNALASETVCSDNADAIEARRLATQISIKVEKEANKQEPMCDQNLFVASDKVLGNDITTDSSAVASGTLRHRQPSSQSRGASITSVNNYELGLASHRYSWQLIFIWFFSVIIISLIFRRLFFVQNGAIA</sequence>
<dbReference type="Pfam" id="PF00179">
    <property type="entry name" value="UQ_con"/>
    <property type="match status" value="1"/>
</dbReference>
<evidence type="ECO:0000313" key="3">
    <source>
        <dbReference type="Proteomes" id="UP000050640"/>
    </source>
</evidence>
<dbReference type="FunFam" id="3.10.110.10:FF:000086">
    <property type="entry name" value="Ubiquitin-conjugating enzyme E2 J1"/>
    <property type="match status" value="1"/>
</dbReference>
<evidence type="ECO:0000256" key="1">
    <source>
        <dbReference type="SAM" id="Phobius"/>
    </source>
</evidence>
<dbReference type="InterPro" id="IPR050113">
    <property type="entry name" value="Ub_conjugating_enzyme"/>
</dbReference>
<dbReference type="SUPFAM" id="SSF54495">
    <property type="entry name" value="UBC-like"/>
    <property type="match status" value="1"/>
</dbReference>
<name>A0A0R3RXQ8_9BILA</name>
<dbReference type="PROSITE" id="PS50127">
    <property type="entry name" value="UBC_2"/>
    <property type="match status" value="1"/>
</dbReference>
<dbReference type="GO" id="GO:0032446">
    <property type="term" value="P:protein modification by small protein conjugation"/>
    <property type="evidence" value="ECO:0007669"/>
    <property type="project" value="UniProtKB-ARBA"/>
</dbReference>
<dbReference type="WBParaSite" id="EEL_0000701501-mRNA-1">
    <property type="protein sequence ID" value="EEL_0000701501-mRNA-1"/>
    <property type="gene ID" value="EEL_0000701501"/>
</dbReference>
<dbReference type="InterPro" id="IPR016135">
    <property type="entry name" value="UBQ-conjugating_enzyme/RWD"/>
</dbReference>
<keyword evidence="1" id="KW-0812">Transmembrane</keyword>
<keyword evidence="1" id="KW-0472">Membrane</keyword>
<dbReference type="CDD" id="cd23799">
    <property type="entry name" value="UBCc_UBE2J"/>
    <property type="match status" value="1"/>
</dbReference>
<dbReference type="PANTHER" id="PTHR24067">
    <property type="entry name" value="UBIQUITIN-CONJUGATING ENZYME E2"/>
    <property type="match status" value="1"/>
</dbReference>
<feature type="transmembrane region" description="Helical" evidence="1">
    <location>
        <begin position="267"/>
        <end position="286"/>
    </location>
</feature>